<sequence>MYHSDHFDNDEQILTQQFNNNSVSPEIKDIDDKGILCNSDINFMNNDRQNLVIQQENELSDPESEAENID</sequence>
<reference evidence="1" key="1">
    <citation type="submission" date="2021-06" db="EMBL/GenBank/DDBJ databases">
        <authorList>
            <person name="Kallberg Y."/>
            <person name="Tangrot J."/>
            <person name="Rosling A."/>
        </authorList>
    </citation>
    <scope>NUCLEOTIDE SEQUENCE</scope>
    <source>
        <strain evidence="1">MA453B</strain>
    </source>
</reference>
<protein>
    <submittedName>
        <fullName evidence="1">21670_t:CDS:1</fullName>
    </submittedName>
</protein>
<proteinExistence type="predicted"/>
<dbReference type="OrthoDB" id="2408522at2759"/>
<accession>A0A9N9EFE8</accession>
<keyword evidence="2" id="KW-1185">Reference proteome</keyword>
<dbReference type="EMBL" id="CAJVPY010007170">
    <property type="protein sequence ID" value="CAG8676239.1"/>
    <property type="molecule type" value="Genomic_DNA"/>
</dbReference>
<organism evidence="1 2">
    <name type="scientific">Dentiscutata erythropus</name>
    <dbReference type="NCBI Taxonomy" id="1348616"/>
    <lineage>
        <taxon>Eukaryota</taxon>
        <taxon>Fungi</taxon>
        <taxon>Fungi incertae sedis</taxon>
        <taxon>Mucoromycota</taxon>
        <taxon>Glomeromycotina</taxon>
        <taxon>Glomeromycetes</taxon>
        <taxon>Diversisporales</taxon>
        <taxon>Gigasporaceae</taxon>
        <taxon>Dentiscutata</taxon>
    </lineage>
</organism>
<dbReference type="AlphaFoldDB" id="A0A9N9EFE8"/>
<evidence type="ECO:0000313" key="2">
    <source>
        <dbReference type="Proteomes" id="UP000789405"/>
    </source>
</evidence>
<name>A0A9N9EFE8_9GLOM</name>
<comment type="caution">
    <text evidence="1">The sequence shown here is derived from an EMBL/GenBank/DDBJ whole genome shotgun (WGS) entry which is preliminary data.</text>
</comment>
<gene>
    <name evidence="1" type="ORF">DERYTH_LOCUS11529</name>
</gene>
<evidence type="ECO:0000313" key="1">
    <source>
        <dbReference type="EMBL" id="CAG8676239.1"/>
    </source>
</evidence>
<dbReference type="Proteomes" id="UP000789405">
    <property type="component" value="Unassembled WGS sequence"/>
</dbReference>